<gene>
    <name evidence="3" type="ORF">HK415_17135</name>
</gene>
<dbReference type="Pfam" id="PF05229">
    <property type="entry name" value="SCPU"/>
    <property type="match status" value="1"/>
</dbReference>
<evidence type="ECO:0000256" key="1">
    <source>
        <dbReference type="SAM" id="SignalP"/>
    </source>
</evidence>
<feature type="signal peptide" evidence="1">
    <location>
        <begin position="1"/>
        <end position="23"/>
    </location>
</feature>
<dbReference type="AlphaFoldDB" id="A0A849KKP8"/>
<accession>A0A849KKP8</accession>
<feature type="domain" description="Spore coat protein U/FanG" evidence="2">
    <location>
        <begin position="23"/>
        <end position="154"/>
    </location>
</feature>
<reference evidence="3 4" key="2">
    <citation type="submission" date="2020-06" db="EMBL/GenBank/DDBJ databases">
        <title>Ramlibacter rhizophilus sp. nov., isolated from rhizosphere soil of national flower Mugunghwa from South Korea.</title>
        <authorList>
            <person name="Zheng-Fei Y."/>
            <person name="Huan T."/>
        </authorList>
    </citation>
    <scope>NUCLEOTIDE SEQUENCE [LARGE SCALE GENOMIC DNA]</scope>
    <source>
        <strain evidence="3 4">B156</strain>
    </source>
</reference>
<comment type="caution">
    <text evidence="3">The sequence shown here is derived from an EMBL/GenBank/DDBJ whole genome shotgun (WGS) entry which is preliminary data.</text>
</comment>
<dbReference type="RefSeq" id="WP_171561376.1">
    <property type="nucleotide sequence ID" value="NZ_JABFCS010000001.1"/>
</dbReference>
<reference evidence="3 4" key="1">
    <citation type="submission" date="2020-05" db="EMBL/GenBank/DDBJ databases">
        <authorList>
            <person name="Khan S.A."/>
            <person name="Jeon C.O."/>
            <person name="Chun B.H."/>
        </authorList>
    </citation>
    <scope>NUCLEOTIDE SEQUENCE [LARGE SCALE GENOMIC DNA]</scope>
    <source>
        <strain evidence="3 4">B156</strain>
    </source>
</reference>
<evidence type="ECO:0000313" key="3">
    <source>
        <dbReference type="EMBL" id="NNU44523.1"/>
    </source>
</evidence>
<dbReference type="InterPro" id="IPR007893">
    <property type="entry name" value="Spore_coat_U/FanG"/>
</dbReference>
<sequence>MKTCWTRLLFALLMLLALPGARAAITCTIGTPGVSINYVNGTTMSVQTYFTVSCTRTSTGDPNNVNYDVQADNGLYPNGQNNNAKLGTATLRYDVFTSAACNNTWKGNRKISDSISWTGNATGTITKQTAYWACIVTPATATTAGTYTDSVGLTMTYGAASSVALGTMSVAIYAPALCTMVTPAANLNLTYAAFGPQVSQSTSFAVTCTSGMPYTWRPT</sequence>
<feature type="chain" id="PRO_5033024430" evidence="1">
    <location>
        <begin position="24"/>
        <end position="219"/>
    </location>
</feature>
<dbReference type="EMBL" id="JABFCS010000001">
    <property type="protein sequence ID" value="NNU44523.1"/>
    <property type="molecule type" value="Genomic_DNA"/>
</dbReference>
<keyword evidence="4" id="KW-1185">Reference proteome</keyword>
<evidence type="ECO:0000313" key="4">
    <source>
        <dbReference type="Proteomes" id="UP000552954"/>
    </source>
</evidence>
<organism evidence="3 4">
    <name type="scientific">Ramlibacter montanisoli</name>
    <dbReference type="NCBI Taxonomy" id="2732512"/>
    <lineage>
        <taxon>Bacteria</taxon>
        <taxon>Pseudomonadati</taxon>
        <taxon>Pseudomonadota</taxon>
        <taxon>Betaproteobacteria</taxon>
        <taxon>Burkholderiales</taxon>
        <taxon>Comamonadaceae</taxon>
        <taxon>Ramlibacter</taxon>
    </lineage>
</organism>
<dbReference type="Proteomes" id="UP000552954">
    <property type="component" value="Unassembled WGS sequence"/>
</dbReference>
<keyword evidence="1" id="KW-0732">Signal</keyword>
<evidence type="ECO:0000259" key="2">
    <source>
        <dbReference type="Pfam" id="PF05229"/>
    </source>
</evidence>
<name>A0A849KKP8_9BURK</name>
<protein>
    <submittedName>
        <fullName evidence="3">Fimbrial major subunit CsuA/B family protein</fullName>
    </submittedName>
</protein>
<proteinExistence type="predicted"/>